<evidence type="ECO:0000313" key="2">
    <source>
        <dbReference type="EMBL" id="KAK8786862.1"/>
    </source>
</evidence>
<keyword evidence="3" id="KW-1185">Reference proteome</keyword>
<reference evidence="2 3" key="1">
    <citation type="journal article" date="2023" name="Arcadia Sci">
        <title>De novo assembly of a long-read Amblyomma americanum tick genome.</title>
        <authorList>
            <person name="Chou S."/>
            <person name="Poskanzer K.E."/>
            <person name="Rollins M."/>
            <person name="Thuy-Boun P.S."/>
        </authorList>
    </citation>
    <scope>NUCLEOTIDE SEQUENCE [LARGE SCALE GENOMIC DNA]</scope>
    <source>
        <strain evidence="2">F_SG_1</strain>
        <tissue evidence="2">Salivary glands</tissue>
    </source>
</reference>
<evidence type="ECO:0008006" key="4">
    <source>
        <dbReference type="Google" id="ProtNLM"/>
    </source>
</evidence>
<keyword evidence="1" id="KW-0732">Signal</keyword>
<dbReference type="AlphaFoldDB" id="A0AAQ4FJS1"/>
<proteinExistence type="predicted"/>
<dbReference type="PROSITE" id="PS51257">
    <property type="entry name" value="PROKAR_LIPOPROTEIN"/>
    <property type="match status" value="1"/>
</dbReference>
<sequence length="223" mass="23681">MATKGFLCLLLIVFGTLSCGQQGFGDDRTPKVARSTSDVASMLITRLVADVLLNASQSLSGSTSVHEQMDAVLLESAHRLNAMGHLLAKMGAAVKVGGRKLRDADGTLSIILGPAKFRRQKASLWAIDIASLGNCSTEARLSQITAKIITTYATRTKPSSIYKGAEQIGDIVGSTGDTLEDIASRLAASRENGTAELTKPELSETGEELLHQISEIIVNHHAH</sequence>
<protein>
    <recommendedName>
        <fullName evidence="4">Secreted protein</fullName>
    </recommendedName>
</protein>
<dbReference type="EMBL" id="JARKHS020002329">
    <property type="protein sequence ID" value="KAK8786862.1"/>
    <property type="molecule type" value="Genomic_DNA"/>
</dbReference>
<gene>
    <name evidence="2" type="ORF">V5799_023363</name>
</gene>
<comment type="caution">
    <text evidence="2">The sequence shown here is derived from an EMBL/GenBank/DDBJ whole genome shotgun (WGS) entry which is preliminary data.</text>
</comment>
<evidence type="ECO:0000313" key="3">
    <source>
        <dbReference type="Proteomes" id="UP001321473"/>
    </source>
</evidence>
<feature type="chain" id="PRO_5042840230" description="Secreted protein" evidence="1">
    <location>
        <begin position="21"/>
        <end position="223"/>
    </location>
</feature>
<accession>A0AAQ4FJS1</accession>
<feature type="signal peptide" evidence="1">
    <location>
        <begin position="1"/>
        <end position="20"/>
    </location>
</feature>
<dbReference type="Proteomes" id="UP001321473">
    <property type="component" value="Unassembled WGS sequence"/>
</dbReference>
<organism evidence="2 3">
    <name type="scientific">Amblyomma americanum</name>
    <name type="common">Lone star tick</name>
    <dbReference type="NCBI Taxonomy" id="6943"/>
    <lineage>
        <taxon>Eukaryota</taxon>
        <taxon>Metazoa</taxon>
        <taxon>Ecdysozoa</taxon>
        <taxon>Arthropoda</taxon>
        <taxon>Chelicerata</taxon>
        <taxon>Arachnida</taxon>
        <taxon>Acari</taxon>
        <taxon>Parasitiformes</taxon>
        <taxon>Ixodida</taxon>
        <taxon>Ixodoidea</taxon>
        <taxon>Ixodidae</taxon>
        <taxon>Amblyomminae</taxon>
        <taxon>Amblyomma</taxon>
    </lineage>
</organism>
<evidence type="ECO:0000256" key="1">
    <source>
        <dbReference type="SAM" id="SignalP"/>
    </source>
</evidence>
<name>A0AAQ4FJS1_AMBAM</name>